<protein>
    <recommendedName>
        <fullName evidence="1">PAS domain-containing protein</fullName>
    </recommendedName>
</protein>
<dbReference type="Proteomes" id="UP001479436">
    <property type="component" value="Unassembled WGS sequence"/>
</dbReference>
<reference evidence="2 3" key="1">
    <citation type="submission" date="2023-04" db="EMBL/GenBank/DDBJ databases">
        <title>Genome of Basidiobolus ranarum AG-B5.</title>
        <authorList>
            <person name="Stajich J.E."/>
            <person name="Carter-House D."/>
            <person name="Gryganskyi A."/>
        </authorList>
    </citation>
    <scope>NUCLEOTIDE SEQUENCE [LARGE SCALE GENOMIC DNA]</scope>
    <source>
        <strain evidence="2 3">AG-B5</strain>
    </source>
</reference>
<keyword evidence="3" id="KW-1185">Reference proteome</keyword>
<evidence type="ECO:0000313" key="3">
    <source>
        <dbReference type="Proteomes" id="UP001479436"/>
    </source>
</evidence>
<evidence type="ECO:0000259" key="1">
    <source>
        <dbReference type="PROSITE" id="PS50112"/>
    </source>
</evidence>
<dbReference type="InterPro" id="IPR000014">
    <property type="entry name" value="PAS"/>
</dbReference>
<dbReference type="InterPro" id="IPR035965">
    <property type="entry name" value="PAS-like_dom_sf"/>
</dbReference>
<proteinExistence type="predicted"/>
<dbReference type="NCBIfam" id="TIGR00229">
    <property type="entry name" value="sensory_box"/>
    <property type="match status" value="1"/>
</dbReference>
<sequence>MEKNYIVIFDLTPQRKILYVSDSVFDILGYTPEELVGKSGFCIIPEEEHSGTNTYIMYQELTDSQMTIMYCHARRKDKELILVECLVSCCYNMITSIIKQVEPDNKNSQDKISAVDGVVYVDEQPNCLYKVEGTNTIKLHESQLPSTTVQFEPRVCMVLNRFTRKLTILYCSAPASFILGLNANKCTGTSFSTYIHPQDSANVIEEFDLVKSTSCIGRAKFRFLSPVFGSIDISIVISGSCDGLIVILRRSESRSVFNSS</sequence>
<accession>A0ABR2X4T8</accession>
<dbReference type="Gene3D" id="3.30.450.20">
    <property type="entry name" value="PAS domain"/>
    <property type="match status" value="2"/>
</dbReference>
<name>A0ABR2X4T8_9FUNG</name>
<dbReference type="PROSITE" id="PS50112">
    <property type="entry name" value="PAS"/>
    <property type="match status" value="1"/>
</dbReference>
<dbReference type="SUPFAM" id="SSF55785">
    <property type="entry name" value="PYP-like sensor domain (PAS domain)"/>
    <property type="match status" value="2"/>
</dbReference>
<dbReference type="EMBL" id="JASJQH010000005">
    <property type="protein sequence ID" value="KAK9768796.1"/>
    <property type="molecule type" value="Genomic_DNA"/>
</dbReference>
<dbReference type="CDD" id="cd00130">
    <property type="entry name" value="PAS"/>
    <property type="match status" value="2"/>
</dbReference>
<comment type="caution">
    <text evidence="2">The sequence shown here is derived from an EMBL/GenBank/DDBJ whole genome shotgun (WGS) entry which is preliminary data.</text>
</comment>
<feature type="domain" description="PAS" evidence="1">
    <location>
        <begin position="1"/>
        <end position="39"/>
    </location>
</feature>
<dbReference type="InterPro" id="IPR013767">
    <property type="entry name" value="PAS_fold"/>
</dbReference>
<organism evidence="2 3">
    <name type="scientific">Basidiobolus ranarum</name>
    <dbReference type="NCBI Taxonomy" id="34480"/>
    <lineage>
        <taxon>Eukaryota</taxon>
        <taxon>Fungi</taxon>
        <taxon>Fungi incertae sedis</taxon>
        <taxon>Zoopagomycota</taxon>
        <taxon>Entomophthoromycotina</taxon>
        <taxon>Basidiobolomycetes</taxon>
        <taxon>Basidiobolales</taxon>
        <taxon>Basidiobolaceae</taxon>
        <taxon>Basidiobolus</taxon>
    </lineage>
</organism>
<dbReference type="Pfam" id="PF00989">
    <property type="entry name" value="PAS"/>
    <property type="match status" value="1"/>
</dbReference>
<evidence type="ECO:0000313" key="2">
    <source>
        <dbReference type="EMBL" id="KAK9768796.1"/>
    </source>
</evidence>
<gene>
    <name evidence="2" type="ORF">K7432_000314</name>
</gene>